<keyword evidence="8" id="KW-0378">Hydrolase</keyword>
<dbReference type="FunFam" id="1.20.5.420:FF:000008">
    <property type="entry name" value="Endo-1,3-beta-glucanase Engl1"/>
    <property type="match status" value="1"/>
</dbReference>
<dbReference type="STRING" id="1448316.A0A395H2F3"/>
<keyword evidence="5" id="KW-0134">Cell wall</keyword>
<dbReference type="PANTHER" id="PTHR31983:SF0">
    <property type="entry name" value="GLUCAN ENDO-1,3-BETA-D-GLUCOSIDASE 2"/>
    <property type="match status" value="1"/>
</dbReference>
<evidence type="ECO:0000256" key="2">
    <source>
        <dbReference type="ARBA" id="ARBA00004191"/>
    </source>
</evidence>
<name>A0A395H2F3_9EURO</name>
<keyword evidence="13" id="KW-0624">Polysaccharide degradation</keyword>
<accession>A0A395H2F3</accession>
<evidence type="ECO:0000256" key="11">
    <source>
        <dbReference type="ARBA" id="ARBA00023295"/>
    </source>
</evidence>
<dbReference type="FunFam" id="2.70.98.30:FF:000006">
    <property type="entry name" value="Endo-1,3-beta-glucanase Engl1"/>
    <property type="match status" value="1"/>
</dbReference>
<dbReference type="EMBL" id="KZ824440">
    <property type="protein sequence ID" value="RAL00394.1"/>
    <property type="molecule type" value="Genomic_DNA"/>
</dbReference>
<evidence type="ECO:0000256" key="4">
    <source>
        <dbReference type="ARBA" id="ARBA00012780"/>
    </source>
</evidence>
<evidence type="ECO:0000256" key="13">
    <source>
        <dbReference type="ARBA" id="ARBA00023326"/>
    </source>
</evidence>
<dbReference type="Pfam" id="PF17652">
    <property type="entry name" value="Glyco_hydro81C"/>
    <property type="match status" value="1"/>
</dbReference>
<evidence type="ECO:0000256" key="17">
    <source>
        <dbReference type="SAM" id="SignalP"/>
    </source>
</evidence>
<dbReference type="VEuPathDB" id="FungiDB:BO80DRAFT_455641"/>
<proteinExistence type="inferred from homology"/>
<protein>
    <recommendedName>
        <fullName evidence="14">Glucan endo-1,3-beta-D-glucosidase 1</fullName>
        <ecNumber evidence="4">3.2.1.39</ecNumber>
    </recommendedName>
    <alternativeName>
        <fullName evidence="15">Daughter specific expression protein 4</fullName>
    </alternativeName>
</protein>
<feature type="domain" description="Glycosyl hydrolase family 81 C-terminal" evidence="19">
    <location>
        <begin position="570"/>
        <end position="922"/>
    </location>
</feature>
<feature type="compositionally biased region" description="Polar residues" evidence="16">
    <location>
        <begin position="146"/>
        <end position="164"/>
    </location>
</feature>
<dbReference type="AlphaFoldDB" id="A0A395H2F3"/>
<evidence type="ECO:0000313" key="20">
    <source>
        <dbReference type="EMBL" id="RAL00394.1"/>
    </source>
</evidence>
<comment type="subcellular location">
    <subcellularLocation>
        <location evidence="2">Secreted</location>
        <location evidence="2">Cell wall</location>
    </subcellularLocation>
</comment>
<evidence type="ECO:0000313" key="21">
    <source>
        <dbReference type="Proteomes" id="UP000249402"/>
    </source>
</evidence>
<reference evidence="20 21" key="1">
    <citation type="submission" date="2018-02" db="EMBL/GenBank/DDBJ databases">
        <title>The genomes of Aspergillus section Nigri reveals drivers in fungal speciation.</title>
        <authorList>
            <consortium name="DOE Joint Genome Institute"/>
            <person name="Vesth T.C."/>
            <person name="Nybo J."/>
            <person name="Theobald S."/>
            <person name="Brandl J."/>
            <person name="Frisvad J.C."/>
            <person name="Nielsen K.F."/>
            <person name="Lyhne E.K."/>
            <person name="Kogle M.E."/>
            <person name="Kuo A."/>
            <person name="Riley R."/>
            <person name="Clum A."/>
            <person name="Nolan M."/>
            <person name="Lipzen A."/>
            <person name="Salamov A."/>
            <person name="Henrissat B."/>
            <person name="Wiebenga A."/>
            <person name="De vries R.P."/>
            <person name="Grigoriev I.V."/>
            <person name="Mortensen U.H."/>
            <person name="Andersen M.R."/>
            <person name="Baker S.E."/>
        </authorList>
    </citation>
    <scope>NUCLEOTIDE SEQUENCE [LARGE SCALE GENOMIC DNA]</scope>
    <source>
        <strain evidence="20 21">CBS 121593</strain>
    </source>
</reference>
<dbReference type="PANTHER" id="PTHR31983">
    <property type="entry name" value="ENDO-1,3(4)-BETA-GLUCANASE 1"/>
    <property type="match status" value="1"/>
</dbReference>
<evidence type="ECO:0000256" key="8">
    <source>
        <dbReference type="ARBA" id="ARBA00022801"/>
    </source>
</evidence>
<dbReference type="PROSITE" id="PS52008">
    <property type="entry name" value="GH81"/>
    <property type="match status" value="1"/>
</dbReference>
<dbReference type="InterPro" id="IPR040451">
    <property type="entry name" value="GH81_N"/>
</dbReference>
<feature type="domain" description="Glycosyl hydrolase family 81 N-terminal" evidence="18">
    <location>
        <begin position="236"/>
        <end position="562"/>
    </location>
</feature>
<dbReference type="Pfam" id="PF03639">
    <property type="entry name" value="Glyco_hydro_81"/>
    <property type="match status" value="1"/>
</dbReference>
<dbReference type="OrthoDB" id="4473401at2759"/>
<evidence type="ECO:0000256" key="16">
    <source>
        <dbReference type="SAM" id="MobiDB-lite"/>
    </source>
</evidence>
<keyword evidence="10" id="KW-0119">Carbohydrate metabolism</keyword>
<comment type="similarity">
    <text evidence="3">Belongs to the glycosyl hydrolase 81 family.</text>
</comment>
<evidence type="ECO:0000256" key="12">
    <source>
        <dbReference type="ARBA" id="ARBA00023316"/>
    </source>
</evidence>
<keyword evidence="9" id="KW-0325">Glycoprotein</keyword>
<evidence type="ECO:0000256" key="3">
    <source>
        <dbReference type="ARBA" id="ARBA00010730"/>
    </source>
</evidence>
<keyword evidence="6" id="KW-0964">Secreted</keyword>
<evidence type="ECO:0000256" key="9">
    <source>
        <dbReference type="ARBA" id="ARBA00023180"/>
    </source>
</evidence>
<evidence type="ECO:0000256" key="10">
    <source>
        <dbReference type="ARBA" id="ARBA00023277"/>
    </source>
</evidence>
<dbReference type="GO" id="GO:0000272">
    <property type="term" value="P:polysaccharide catabolic process"/>
    <property type="evidence" value="ECO:0007669"/>
    <property type="project" value="UniProtKB-KW"/>
</dbReference>
<dbReference type="GeneID" id="37226986"/>
<evidence type="ECO:0000259" key="18">
    <source>
        <dbReference type="Pfam" id="PF03639"/>
    </source>
</evidence>
<feature type="chain" id="PRO_5017395471" description="Glucan endo-1,3-beta-D-glucosidase 1" evidence="17">
    <location>
        <begin position="25"/>
        <end position="932"/>
    </location>
</feature>
<dbReference type="InterPro" id="IPR040720">
    <property type="entry name" value="GH81_C"/>
</dbReference>
<feature type="region of interest" description="Disordered" evidence="16">
    <location>
        <begin position="55"/>
        <end position="83"/>
    </location>
</feature>
<evidence type="ECO:0000256" key="14">
    <source>
        <dbReference type="ARBA" id="ARBA00074614"/>
    </source>
</evidence>
<comment type="catalytic activity">
    <reaction evidence="1">
        <text>Hydrolysis of (1-&gt;3)-beta-D-glucosidic linkages in (1-&gt;3)-beta-D-glucans.</text>
        <dbReference type="EC" id="3.2.1.39"/>
    </reaction>
</comment>
<dbReference type="Gene3D" id="1.10.287.1170">
    <property type="entry name" value="glycoside hydrolase family 81 endo-[beta] glucanase"/>
    <property type="match status" value="1"/>
</dbReference>
<dbReference type="GO" id="GO:0071555">
    <property type="term" value="P:cell wall organization"/>
    <property type="evidence" value="ECO:0007669"/>
    <property type="project" value="UniProtKB-KW"/>
</dbReference>
<keyword evidence="12" id="KW-0961">Cell wall biogenesis/degradation</keyword>
<dbReference type="Gene3D" id="1.20.5.420">
    <property type="entry name" value="Immunoglobulin FC, subunit C"/>
    <property type="match status" value="1"/>
</dbReference>
<keyword evidence="11" id="KW-0326">Glycosidase</keyword>
<keyword evidence="21" id="KW-1185">Reference proteome</keyword>
<dbReference type="InterPro" id="IPR005200">
    <property type="entry name" value="Endo-beta-glucanase"/>
</dbReference>
<organism evidence="20 21">
    <name type="scientific">Aspergillus ibericus CBS 121593</name>
    <dbReference type="NCBI Taxonomy" id="1448316"/>
    <lineage>
        <taxon>Eukaryota</taxon>
        <taxon>Fungi</taxon>
        <taxon>Dikarya</taxon>
        <taxon>Ascomycota</taxon>
        <taxon>Pezizomycotina</taxon>
        <taxon>Eurotiomycetes</taxon>
        <taxon>Eurotiomycetidae</taxon>
        <taxon>Eurotiales</taxon>
        <taxon>Aspergillaceae</taxon>
        <taxon>Aspergillus</taxon>
        <taxon>Aspergillus subgen. Circumdati</taxon>
    </lineage>
</organism>
<evidence type="ECO:0000256" key="7">
    <source>
        <dbReference type="ARBA" id="ARBA00022729"/>
    </source>
</evidence>
<dbReference type="FunFam" id="1.10.287.1170:FF:000001">
    <property type="entry name" value="Endo-1,3-beta-glucanase Engl1"/>
    <property type="match status" value="1"/>
</dbReference>
<feature type="signal peptide" evidence="17">
    <location>
        <begin position="1"/>
        <end position="24"/>
    </location>
</feature>
<dbReference type="Gene3D" id="2.70.98.30">
    <property type="entry name" value="Golgi alpha-mannosidase II, domain 4"/>
    <property type="match status" value="1"/>
</dbReference>
<dbReference type="Proteomes" id="UP000249402">
    <property type="component" value="Unassembled WGS sequence"/>
</dbReference>
<dbReference type="EC" id="3.2.1.39" evidence="4"/>
<keyword evidence="7 17" id="KW-0732">Signal</keyword>
<sequence length="932" mass="100383">MESKQRWSPAVLLTWLLAARGVYSAPTATSSAAFTEKTQYPPAAESQRLLIPGTQGFYPTSLEREGHPWRPSPSPTGTEDREAPWGIDSVFDALSNPKDLPNDLLDGLLPSWISDFPVTVPASAYTPAATIATPTTVKTSKHTKPAHSQSATWTTTAHQASGQNAPESTSGSAEETSEPSTPESSTTSASQTSSAEISTTSTVAQSSVTPMSDGQDVFVPLATGPIPQTITARSDHPVPKKGIENITTPIETNKFYAGLFLGSQTNATFTHPYAITWAKGSGNAQSYGMVVSHNEVNVVANGPTNANIPGNPISYYVNPIGIQHMILSATELNSSTVLTAENLLPFSADAVLSPYSGSSQRITIPLVQGMGFVTGMYTNLQPLIQSSVFFSKVVTASSPRIGIYKYKITLADGGEWIVYAIPQDGKDPDFRLESNTNFRGPSGWSGTIQITKNPAGDSGEKLLDGSSGVFALEAAVSGSVLSGNGTYNLAWAKSGKQVQETPLLMYALPHHVESFDNTTKSRMTSITLRTTTKGNATAVVGETWTMLEPNLPTDMGFAPWSPSTGSANSLSAAAQKVILDVAPTELNQSIDQQTNLNSMYYSGKGLSKFATLVYAVSKLGGNPDLAASALQNLKNAFALFIDNKQQFPLVYDSVWRGVVSSASYGGDSGADFGNTYYNDHHFHYGYFIHAAAIIGELDPSWLTAANKDWVNMLVRDAGNSAANDPYFPFSRAFDWYHGHSWAKGLFESYDGKDEESTSEDTMFAYALKMWGKTIADASMEARGNLMLGILRRSLHNYFLMESDNKNQPANFIANKVTGILFENKVDHTTYFGSNLEYIQGIHMLPLLPSSSYVRRQNFVQEEWNALFAANATDPASAVTGGWKGVLYANLALIDPASSWNFFAQSNFDYSWLDGGASRTWYLAFAAGMGGGP</sequence>
<dbReference type="RefSeq" id="XP_025574721.1">
    <property type="nucleotide sequence ID" value="XM_025722121.1"/>
</dbReference>
<dbReference type="GO" id="GO:0009986">
    <property type="term" value="C:cell surface"/>
    <property type="evidence" value="ECO:0007669"/>
    <property type="project" value="TreeGrafter"/>
</dbReference>
<dbReference type="GO" id="GO:0042973">
    <property type="term" value="F:glucan endo-1,3-beta-D-glucosidase activity"/>
    <property type="evidence" value="ECO:0007669"/>
    <property type="project" value="UniProtKB-EC"/>
</dbReference>
<dbReference type="GO" id="GO:0000920">
    <property type="term" value="P:septum digestion after cytokinesis"/>
    <property type="evidence" value="ECO:0007669"/>
    <property type="project" value="UniProtKB-ARBA"/>
</dbReference>
<feature type="compositionally biased region" description="Low complexity" evidence="16">
    <location>
        <begin position="165"/>
        <end position="209"/>
    </location>
</feature>
<evidence type="ECO:0000256" key="15">
    <source>
        <dbReference type="ARBA" id="ARBA00075210"/>
    </source>
</evidence>
<evidence type="ECO:0000256" key="6">
    <source>
        <dbReference type="ARBA" id="ARBA00022525"/>
    </source>
</evidence>
<evidence type="ECO:0000259" key="19">
    <source>
        <dbReference type="Pfam" id="PF17652"/>
    </source>
</evidence>
<gene>
    <name evidence="20" type="ORF">BO80DRAFT_455641</name>
</gene>
<dbReference type="GO" id="GO:0052861">
    <property type="term" value="F:endo-1,3(4)-beta-glucanase activity"/>
    <property type="evidence" value="ECO:0007669"/>
    <property type="project" value="InterPro"/>
</dbReference>
<evidence type="ECO:0000256" key="5">
    <source>
        <dbReference type="ARBA" id="ARBA00022512"/>
    </source>
</evidence>
<evidence type="ECO:0000256" key="1">
    <source>
        <dbReference type="ARBA" id="ARBA00000382"/>
    </source>
</evidence>
<feature type="region of interest" description="Disordered" evidence="16">
    <location>
        <begin position="135"/>
        <end position="220"/>
    </location>
</feature>